<dbReference type="Gramene" id="Zm00001eb201650_T001">
    <property type="protein sequence ID" value="Zm00001eb201650_P001"/>
    <property type="gene ID" value="Zm00001eb201650"/>
</dbReference>
<keyword evidence="5 8" id="KW-0812">Transmembrane</keyword>
<evidence type="ECO:0000259" key="9">
    <source>
        <dbReference type="Pfam" id="PF04535"/>
    </source>
</evidence>
<evidence type="ECO:0000256" key="4">
    <source>
        <dbReference type="ARBA" id="ARBA00022475"/>
    </source>
</evidence>
<feature type="transmembrane region" description="Helical" evidence="8">
    <location>
        <begin position="30"/>
        <end position="54"/>
    </location>
</feature>
<feature type="transmembrane region" description="Helical" evidence="8">
    <location>
        <begin position="139"/>
        <end position="162"/>
    </location>
</feature>
<keyword evidence="4 8" id="KW-1003">Cell membrane</keyword>
<sequence length="212" mass="22271">MQECITGIASQYIIQATRIQMAKVSPRARALAVAITLVLRVVTLGLLAASLAVIATRDRTHYDPIYVLGTDLGLLPLYSDDGVYSGGPAYDVSFQDLYTFWYVLSVAAIGCACTLLALIFVAAIAVVQGRQGIGGTSVVRILVFIDVVLCALLTSGGAAGLGLVVDNQRINGKSFDSAHRKFYAAFDASCGLLLAAAVCTVIMVMLSVSSSK</sequence>
<evidence type="ECO:0000313" key="10">
    <source>
        <dbReference type="EnsemblPlants" id="Zm00001eb201650_P001"/>
    </source>
</evidence>
<dbReference type="InParanoid" id="A0A804P1E1"/>
<reference evidence="11" key="1">
    <citation type="journal article" date="2009" name="Science">
        <title>The B73 maize genome: complexity, diversity, and dynamics.</title>
        <authorList>
            <person name="Schnable P.S."/>
            <person name="Ware D."/>
            <person name="Fulton R.S."/>
            <person name="Stein J.C."/>
            <person name="Wei F."/>
            <person name="Pasternak S."/>
            <person name="Liang C."/>
            <person name="Zhang J."/>
            <person name="Fulton L."/>
            <person name="Graves T.A."/>
            <person name="Minx P."/>
            <person name="Reily A.D."/>
            <person name="Courtney L."/>
            <person name="Kruchowski S.S."/>
            <person name="Tomlinson C."/>
            <person name="Strong C."/>
            <person name="Delehaunty K."/>
            <person name="Fronick C."/>
            <person name="Courtney B."/>
            <person name="Rock S.M."/>
            <person name="Belter E."/>
            <person name="Du F."/>
            <person name="Kim K."/>
            <person name="Abbott R.M."/>
            <person name="Cotton M."/>
            <person name="Levy A."/>
            <person name="Marchetto P."/>
            <person name="Ochoa K."/>
            <person name="Jackson S.M."/>
            <person name="Gillam B."/>
            <person name="Chen W."/>
            <person name="Yan L."/>
            <person name="Higginbotham J."/>
            <person name="Cardenas M."/>
            <person name="Waligorski J."/>
            <person name="Applebaum E."/>
            <person name="Phelps L."/>
            <person name="Falcone J."/>
            <person name="Kanchi K."/>
            <person name="Thane T."/>
            <person name="Scimone A."/>
            <person name="Thane N."/>
            <person name="Henke J."/>
            <person name="Wang T."/>
            <person name="Ruppert J."/>
            <person name="Shah N."/>
            <person name="Rotter K."/>
            <person name="Hodges J."/>
            <person name="Ingenthron E."/>
            <person name="Cordes M."/>
            <person name="Kohlberg S."/>
            <person name="Sgro J."/>
            <person name="Delgado B."/>
            <person name="Mead K."/>
            <person name="Chinwalla A."/>
            <person name="Leonard S."/>
            <person name="Crouse K."/>
            <person name="Collura K."/>
            <person name="Kudrna D."/>
            <person name="Currie J."/>
            <person name="He R."/>
            <person name="Angelova A."/>
            <person name="Rajasekar S."/>
            <person name="Mueller T."/>
            <person name="Lomeli R."/>
            <person name="Scara G."/>
            <person name="Ko A."/>
            <person name="Delaney K."/>
            <person name="Wissotski M."/>
            <person name="Lopez G."/>
            <person name="Campos D."/>
            <person name="Braidotti M."/>
            <person name="Ashley E."/>
            <person name="Golser W."/>
            <person name="Kim H."/>
            <person name="Lee S."/>
            <person name="Lin J."/>
            <person name="Dujmic Z."/>
            <person name="Kim W."/>
            <person name="Talag J."/>
            <person name="Zuccolo A."/>
            <person name="Fan C."/>
            <person name="Sebastian A."/>
            <person name="Kramer M."/>
            <person name="Spiegel L."/>
            <person name="Nascimento L."/>
            <person name="Zutavern T."/>
            <person name="Miller B."/>
            <person name="Ambroise C."/>
            <person name="Muller S."/>
            <person name="Spooner W."/>
            <person name="Narechania A."/>
            <person name="Ren L."/>
            <person name="Wei S."/>
            <person name="Kumari S."/>
            <person name="Faga B."/>
            <person name="Levy M.J."/>
            <person name="McMahan L."/>
            <person name="Van Buren P."/>
            <person name="Vaughn M.W."/>
            <person name="Ying K."/>
            <person name="Yeh C.-T."/>
            <person name="Emrich S.J."/>
            <person name="Jia Y."/>
            <person name="Kalyanaraman A."/>
            <person name="Hsia A.-P."/>
            <person name="Barbazuk W.B."/>
            <person name="Baucom R.S."/>
            <person name="Brutnell T.P."/>
            <person name="Carpita N.C."/>
            <person name="Chaparro C."/>
            <person name="Chia J.-M."/>
            <person name="Deragon J.-M."/>
            <person name="Estill J.C."/>
            <person name="Fu Y."/>
            <person name="Jeddeloh J.A."/>
            <person name="Han Y."/>
            <person name="Lee H."/>
            <person name="Li P."/>
            <person name="Lisch D.R."/>
            <person name="Liu S."/>
            <person name="Liu Z."/>
            <person name="Nagel D.H."/>
            <person name="McCann M.C."/>
            <person name="SanMiguel P."/>
            <person name="Myers A.M."/>
            <person name="Nettleton D."/>
            <person name="Nguyen J."/>
            <person name="Penning B.W."/>
            <person name="Ponnala L."/>
            <person name="Schneider K.L."/>
            <person name="Schwartz D.C."/>
            <person name="Sharma A."/>
            <person name="Soderlund C."/>
            <person name="Springer N.M."/>
            <person name="Sun Q."/>
            <person name="Wang H."/>
            <person name="Waterman M."/>
            <person name="Westerman R."/>
            <person name="Wolfgruber T.K."/>
            <person name="Yang L."/>
            <person name="Yu Y."/>
            <person name="Zhang L."/>
            <person name="Zhou S."/>
            <person name="Zhu Q."/>
            <person name="Bennetzen J.L."/>
            <person name="Dawe R.K."/>
            <person name="Jiang J."/>
            <person name="Jiang N."/>
            <person name="Presting G.G."/>
            <person name="Wessler S.R."/>
            <person name="Aluru S."/>
            <person name="Martienssen R.A."/>
            <person name="Clifton S.W."/>
            <person name="McCombie W.R."/>
            <person name="Wing R.A."/>
            <person name="Wilson R.K."/>
        </authorList>
    </citation>
    <scope>NUCLEOTIDE SEQUENCE [LARGE SCALE GENOMIC DNA]</scope>
    <source>
        <strain evidence="11">cv. B73</strain>
    </source>
</reference>
<comment type="subcellular location">
    <subcellularLocation>
        <location evidence="1 8">Cell membrane</location>
        <topology evidence="1 8">Multi-pass membrane protein</topology>
    </subcellularLocation>
</comment>
<reference evidence="10" key="3">
    <citation type="submission" date="2021-05" db="UniProtKB">
        <authorList>
            <consortium name="EnsemblPlants"/>
        </authorList>
    </citation>
    <scope>IDENTIFICATION</scope>
    <source>
        <strain evidence="10">cv. B73</strain>
    </source>
</reference>
<evidence type="ECO:0000256" key="2">
    <source>
        <dbReference type="ARBA" id="ARBA00007651"/>
    </source>
</evidence>
<evidence type="ECO:0000256" key="3">
    <source>
        <dbReference type="ARBA" id="ARBA00011489"/>
    </source>
</evidence>
<reference evidence="10" key="2">
    <citation type="submission" date="2019-07" db="EMBL/GenBank/DDBJ databases">
        <authorList>
            <person name="Seetharam A."/>
            <person name="Woodhouse M."/>
            <person name="Cannon E."/>
        </authorList>
    </citation>
    <scope>NUCLEOTIDE SEQUENCE [LARGE SCALE GENOMIC DNA]</scope>
    <source>
        <strain evidence="10">cv. B73</strain>
    </source>
</reference>
<evidence type="ECO:0000256" key="7">
    <source>
        <dbReference type="ARBA" id="ARBA00023136"/>
    </source>
</evidence>
<feature type="transmembrane region" description="Helical" evidence="8">
    <location>
        <begin position="100"/>
        <end position="127"/>
    </location>
</feature>
<evidence type="ECO:0000313" key="11">
    <source>
        <dbReference type="Proteomes" id="UP000007305"/>
    </source>
</evidence>
<accession>A0A804P1E1</accession>
<keyword evidence="6 8" id="KW-1133">Transmembrane helix</keyword>
<proteinExistence type="inferred from homology"/>
<feature type="domain" description="Casparian strip membrane protein" evidence="9">
    <location>
        <begin position="35"/>
        <end position="199"/>
    </location>
</feature>
<keyword evidence="11" id="KW-1185">Reference proteome</keyword>
<dbReference type="PANTHER" id="PTHR33573:SF11">
    <property type="entry name" value="CASP-LIKE PROTEIN"/>
    <property type="match status" value="1"/>
</dbReference>
<dbReference type="EnsemblPlants" id="Zm00001eb201650_T001">
    <property type="protein sequence ID" value="Zm00001eb201650_P001"/>
    <property type="gene ID" value="Zm00001eb201650"/>
</dbReference>
<name>A0A804P1E1_MAIZE</name>
<dbReference type="GO" id="GO:0005886">
    <property type="term" value="C:plasma membrane"/>
    <property type="evidence" value="ECO:0007669"/>
    <property type="project" value="UniProtKB-SubCell"/>
</dbReference>
<dbReference type="InterPro" id="IPR006702">
    <property type="entry name" value="CASP_dom"/>
</dbReference>
<evidence type="ECO:0000256" key="6">
    <source>
        <dbReference type="ARBA" id="ARBA00022989"/>
    </source>
</evidence>
<comment type="subunit">
    <text evidence="3 8">Homodimer and heterodimers.</text>
</comment>
<dbReference type="Pfam" id="PF04535">
    <property type="entry name" value="CASP_dom"/>
    <property type="match status" value="1"/>
</dbReference>
<comment type="similarity">
    <text evidence="2 8">Belongs to the Casparian strip membrane proteins (CASP) family.</text>
</comment>
<organism evidence="10 11">
    <name type="scientific">Zea mays</name>
    <name type="common">Maize</name>
    <dbReference type="NCBI Taxonomy" id="4577"/>
    <lineage>
        <taxon>Eukaryota</taxon>
        <taxon>Viridiplantae</taxon>
        <taxon>Streptophyta</taxon>
        <taxon>Embryophyta</taxon>
        <taxon>Tracheophyta</taxon>
        <taxon>Spermatophyta</taxon>
        <taxon>Magnoliopsida</taxon>
        <taxon>Liliopsida</taxon>
        <taxon>Poales</taxon>
        <taxon>Poaceae</taxon>
        <taxon>PACMAD clade</taxon>
        <taxon>Panicoideae</taxon>
        <taxon>Andropogonodae</taxon>
        <taxon>Andropogoneae</taxon>
        <taxon>Tripsacinae</taxon>
        <taxon>Zea</taxon>
    </lineage>
</organism>
<feature type="transmembrane region" description="Helical" evidence="8">
    <location>
        <begin position="182"/>
        <end position="206"/>
    </location>
</feature>
<dbReference type="PANTHER" id="PTHR33573">
    <property type="entry name" value="CASP-LIKE PROTEIN 4A4"/>
    <property type="match status" value="1"/>
</dbReference>
<keyword evidence="7 8" id="KW-0472">Membrane</keyword>
<dbReference type="AlphaFoldDB" id="A0A804P1E1"/>
<protein>
    <recommendedName>
        <fullName evidence="8">CASP-like protein</fullName>
    </recommendedName>
</protein>
<dbReference type="Proteomes" id="UP000007305">
    <property type="component" value="Chromosome 4"/>
</dbReference>
<evidence type="ECO:0000256" key="5">
    <source>
        <dbReference type="ARBA" id="ARBA00022692"/>
    </source>
</evidence>
<evidence type="ECO:0000256" key="8">
    <source>
        <dbReference type="RuleBase" id="RU361233"/>
    </source>
</evidence>
<evidence type="ECO:0000256" key="1">
    <source>
        <dbReference type="ARBA" id="ARBA00004651"/>
    </source>
</evidence>